<dbReference type="RefSeq" id="WP_250199881.1">
    <property type="nucleotide sequence ID" value="NZ_CP097636.1"/>
</dbReference>
<dbReference type="PROSITE" id="PS51782">
    <property type="entry name" value="LYSM"/>
    <property type="match status" value="1"/>
</dbReference>
<organism evidence="4 5">
    <name type="scientific">Aquincola tertiaricarbonis</name>
    <dbReference type="NCBI Taxonomy" id="391953"/>
    <lineage>
        <taxon>Bacteria</taxon>
        <taxon>Pseudomonadati</taxon>
        <taxon>Pseudomonadota</taxon>
        <taxon>Betaproteobacteria</taxon>
        <taxon>Burkholderiales</taxon>
        <taxon>Sphaerotilaceae</taxon>
        <taxon>Aquincola</taxon>
    </lineage>
</organism>
<dbReference type="Gene3D" id="2.60.40.10">
    <property type="entry name" value="Immunoglobulins"/>
    <property type="match status" value="2"/>
</dbReference>
<dbReference type="CDD" id="cd00118">
    <property type="entry name" value="LysM"/>
    <property type="match status" value="1"/>
</dbReference>
<protein>
    <submittedName>
        <fullName evidence="4">FecR domain-containing protein</fullName>
    </submittedName>
</protein>
<dbReference type="SMART" id="SM00257">
    <property type="entry name" value="LysM"/>
    <property type="match status" value="1"/>
</dbReference>
<dbReference type="Pfam" id="PF04773">
    <property type="entry name" value="FecR"/>
    <property type="match status" value="1"/>
</dbReference>
<dbReference type="PANTHER" id="PTHR38731">
    <property type="entry name" value="LIPL45-RELATED LIPOPROTEIN-RELATED"/>
    <property type="match status" value="1"/>
</dbReference>
<dbReference type="InterPro" id="IPR013783">
    <property type="entry name" value="Ig-like_fold"/>
</dbReference>
<feature type="signal peptide" evidence="2">
    <location>
        <begin position="1"/>
        <end position="23"/>
    </location>
</feature>
<dbReference type="Proteomes" id="UP001056201">
    <property type="component" value="Chromosome 2"/>
</dbReference>
<evidence type="ECO:0000256" key="1">
    <source>
        <dbReference type="SAM" id="MobiDB-lite"/>
    </source>
</evidence>
<dbReference type="EMBL" id="CP097636">
    <property type="protein sequence ID" value="URI11689.1"/>
    <property type="molecule type" value="Genomic_DNA"/>
</dbReference>
<evidence type="ECO:0000256" key="2">
    <source>
        <dbReference type="SAM" id="SignalP"/>
    </source>
</evidence>
<feature type="chain" id="PRO_5046250176" evidence="2">
    <location>
        <begin position="24"/>
        <end position="562"/>
    </location>
</feature>
<evidence type="ECO:0000313" key="4">
    <source>
        <dbReference type="EMBL" id="URI11689.1"/>
    </source>
</evidence>
<sequence>MKSRLALGALAWAMAAAGLPVGAAEDTVPLVIQPGDTLWHLSNEVLAGPEAWREVARLNRLPNAGQIRAGQQLQVPLRLLREQPVDARLAVVQGAVTLDGRPAAAGDLVRAGQSLATAADASAVVELADGSRLRVQPGTEATLAQSARVATRGGALTPTPSPTSADAQTSTDGYFAGTMRLVRGSLEVLATKLRRAKPLEVQSPTAVIGVRGTEYRVHHGDDQGTRAEVLEGRVRAEPVAAQATGVDLSAGFGAAIVAAGVAPRVVPLPPAPALDALPAVVERPVVRLEVPGEPSALRVQVALDAGFERVVSDQRVAAGTPVRITGLADGDWFLRVRRIQADGVEGLNSSQRFTLAAQPEPPAPRAPRAGGQVGVGRVSFRWAENLQAQHYHLQVARDEAFTDLVVDLPQVTGDAAELTLDQPGRFFWRVASVRPPEGNRRQRGPWTDVQALTVRAAPPAATSGLSPDGSRLELRWSGRPEDRHQVELSTDPQFGGSATVRAELTTPSWSVDKPAQPGTYYFRYRSVEADGFVTPYSSTLKLEIERDTRSLWLLGVPLLFLL</sequence>
<dbReference type="InterPro" id="IPR036779">
    <property type="entry name" value="LysM_dom_sf"/>
</dbReference>
<evidence type="ECO:0000259" key="3">
    <source>
        <dbReference type="PROSITE" id="PS51782"/>
    </source>
</evidence>
<accession>A0ABY4SF93</accession>
<feature type="region of interest" description="Disordered" evidence="1">
    <location>
        <begin position="150"/>
        <end position="170"/>
    </location>
</feature>
<dbReference type="InterPro" id="IPR018392">
    <property type="entry name" value="LysM"/>
</dbReference>
<feature type="domain" description="LysM" evidence="3">
    <location>
        <begin position="28"/>
        <end position="75"/>
    </location>
</feature>
<reference evidence="4" key="1">
    <citation type="submission" date="2022-05" db="EMBL/GenBank/DDBJ databases">
        <title>An RpoN-dependent PEP-CTERM gene is involved in floc formation of an Aquincola tertiaricarbonis strain.</title>
        <authorList>
            <person name="Qiu D."/>
            <person name="Xia M."/>
        </authorList>
    </citation>
    <scope>NUCLEOTIDE SEQUENCE</scope>
    <source>
        <strain evidence="4">RN12</strain>
    </source>
</reference>
<evidence type="ECO:0000313" key="5">
    <source>
        <dbReference type="Proteomes" id="UP001056201"/>
    </source>
</evidence>
<gene>
    <name evidence="4" type="ORF">MW290_22475</name>
</gene>
<keyword evidence="2" id="KW-0732">Signal</keyword>
<name>A0ABY4SF93_AQUTE</name>
<dbReference type="Pfam" id="PF01476">
    <property type="entry name" value="LysM"/>
    <property type="match status" value="1"/>
</dbReference>
<dbReference type="Gene3D" id="2.60.120.1440">
    <property type="match status" value="1"/>
</dbReference>
<proteinExistence type="predicted"/>
<keyword evidence="5" id="KW-1185">Reference proteome</keyword>
<dbReference type="InterPro" id="IPR006860">
    <property type="entry name" value="FecR"/>
</dbReference>
<dbReference type="Gene3D" id="3.10.350.10">
    <property type="entry name" value="LysM domain"/>
    <property type="match status" value="1"/>
</dbReference>